<dbReference type="InterPro" id="IPR050366">
    <property type="entry name" value="BP-dependent_transpt_permease"/>
</dbReference>
<dbReference type="InterPro" id="IPR025966">
    <property type="entry name" value="OppC_N"/>
</dbReference>
<dbReference type="Gene3D" id="1.10.3720.10">
    <property type="entry name" value="MetI-like"/>
    <property type="match status" value="1"/>
</dbReference>
<dbReference type="Pfam" id="PF00528">
    <property type="entry name" value="BPD_transp_1"/>
    <property type="match status" value="1"/>
</dbReference>
<dbReference type="GO" id="GO:0005886">
    <property type="term" value="C:plasma membrane"/>
    <property type="evidence" value="ECO:0007669"/>
    <property type="project" value="UniProtKB-SubCell"/>
</dbReference>
<evidence type="ECO:0000256" key="8">
    <source>
        <dbReference type="RuleBase" id="RU363032"/>
    </source>
</evidence>
<evidence type="ECO:0000256" key="7">
    <source>
        <dbReference type="ARBA" id="ARBA00024202"/>
    </source>
</evidence>
<gene>
    <name evidence="10" type="ORF">GNP93_16060</name>
</gene>
<dbReference type="CDD" id="cd06261">
    <property type="entry name" value="TM_PBP2"/>
    <property type="match status" value="1"/>
</dbReference>
<protein>
    <submittedName>
        <fullName evidence="10">ABC transporter permease subunit</fullName>
    </submittedName>
</protein>
<dbReference type="Pfam" id="PF12911">
    <property type="entry name" value="OppC_N"/>
    <property type="match status" value="1"/>
</dbReference>
<accession>A0A7X2ZD83</accession>
<keyword evidence="6 8" id="KW-0472">Membrane</keyword>
<dbReference type="InterPro" id="IPR035906">
    <property type="entry name" value="MetI-like_sf"/>
</dbReference>
<keyword evidence="4 8" id="KW-0812">Transmembrane</keyword>
<evidence type="ECO:0000256" key="3">
    <source>
        <dbReference type="ARBA" id="ARBA00022475"/>
    </source>
</evidence>
<organism evidence="10 11">
    <name type="scientific">Paenibacillus validus</name>
    <dbReference type="NCBI Taxonomy" id="44253"/>
    <lineage>
        <taxon>Bacteria</taxon>
        <taxon>Bacillati</taxon>
        <taxon>Bacillota</taxon>
        <taxon>Bacilli</taxon>
        <taxon>Bacillales</taxon>
        <taxon>Paenibacillaceae</taxon>
        <taxon>Paenibacillus</taxon>
    </lineage>
</organism>
<dbReference type="RefSeq" id="WP_155615069.1">
    <property type="nucleotide sequence ID" value="NZ_WNZX01000013.1"/>
</dbReference>
<feature type="domain" description="ABC transmembrane type-1" evidence="9">
    <location>
        <begin position="89"/>
        <end position="278"/>
    </location>
</feature>
<sequence length="290" mass="31382">MNGSGSAAVPFTRHARPTVFGSMLRDPMVMTGMSILLAMLILTLAGPFLIANDPVTVNMSERLLPPSWEYPLGTDHLGRCLFTRLVTGAETTLGISALIIVMVMLIGIPSGLLSGYIGGRVDALLMRIVDGMSVLPDFMLVIAISGFLGPNLQNMIIAIVLINWIGYARVVRSIVLSEREKEYVWAARVAGCSMWTILRRHLLPQIIPPVLVFAALDIGKTILVISGLSYLGLGAQPPSPEWGAMLNDGRTYFQTAPQLMIYPGVAIMLVVISLNLIGEGLRDILDVRGQ</sequence>
<evidence type="ECO:0000256" key="1">
    <source>
        <dbReference type="ARBA" id="ARBA00004651"/>
    </source>
</evidence>
<dbReference type="NCBIfam" id="NF045474">
    <property type="entry name" value="Opp2C"/>
    <property type="match status" value="1"/>
</dbReference>
<evidence type="ECO:0000259" key="9">
    <source>
        <dbReference type="PROSITE" id="PS50928"/>
    </source>
</evidence>
<dbReference type="InterPro" id="IPR000515">
    <property type="entry name" value="MetI-like"/>
</dbReference>
<keyword evidence="5 8" id="KW-1133">Transmembrane helix</keyword>
<feature type="transmembrane region" description="Helical" evidence="8">
    <location>
        <begin position="93"/>
        <end position="117"/>
    </location>
</feature>
<comment type="subcellular location">
    <subcellularLocation>
        <location evidence="1 8">Cell membrane</location>
        <topology evidence="1 8">Multi-pass membrane protein</topology>
    </subcellularLocation>
</comment>
<keyword evidence="3" id="KW-1003">Cell membrane</keyword>
<evidence type="ECO:0000256" key="4">
    <source>
        <dbReference type="ARBA" id="ARBA00022692"/>
    </source>
</evidence>
<comment type="similarity">
    <text evidence="7">Belongs to the binding-protein-dependent transport system permease family. OppBC subfamily.</text>
</comment>
<reference evidence="10 11" key="1">
    <citation type="submission" date="2019-11" db="EMBL/GenBank/DDBJ databases">
        <title>Draft genome sequences of five Paenibacillus species of dairy origin.</title>
        <authorList>
            <person name="Olajide A.M."/>
            <person name="Chen S."/>
            <person name="Lapointe G."/>
        </authorList>
    </citation>
    <scope>NUCLEOTIDE SEQUENCE [LARGE SCALE GENOMIC DNA]</scope>
    <source>
        <strain evidence="10 11">2CS3</strain>
    </source>
</reference>
<proteinExistence type="inferred from homology"/>
<dbReference type="Proteomes" id="UP000450917">
    <property type="component" value="Unassembled WGS sequence"/>
</dbReference>
<dbReference type="PANTHER" id="PTHR43386">
    <property type="entry name" value="OLIGOPEPTIDE TRANSPORT SYSTEM PERMEASE PROTEIN APPC"/>
    <property type="match status" value="1"/>
</dbReference>
<dbReference type="EMBL" id="WNZX01000013">
    <property type="protein sequence ID" value="MUG72185.1"/>
    <property type="molecule type" value="Genomic_DNA"/>
</dbReference>
<keyword evidence="11" id="KW-1185">Reference proteome</keyword>
<evidence type="ECO:0000256" key="2">
    <source>
        <dbReference type="ARBA" id="ARBA00022448"/>
    </source>
</evidence>
<name>A0A7X2ZD83_9BACL</name>
<keyword evidence="2 8" id="KW-0813">Transport</keyword>
<evidence type="ECO:0000313" key="10">
    <source>
        <dbReference type="EMBL" id="MUG72185.1"/>
    </source>
</evidence>
<feature type="transmembrane region" description="Helical" evidence="8">
    <location>
        <begin position="259"/>
        <end position="278"/>
    </location>
</feature>
<feature type="transmembrane region" description="Helical" evidence="8">
    <location>
        <begin position="138"/>
        <end position="162"/>
    </location>
</feature>
<feature type="transmembrane region" description="Helical" evidence="8">
    <location>
        <begin position="210"/>
        <end position="233"/>
    </location>
</feature>
<evidence type="ECO:0000256" key="5">
    <source>
        <dbReference type="ARBA" id="ARBA00022989"/>
    </source>
</evidence>
<evidence type="ECO:0000256" key="6">
    <source>
        <dbReference type="ARBA" id="ARBA00023136"/>
    </source>
</evidence>
<feature type="transmembrane region" description="Helical" evidence="8">
    <location>
        <begin position="29"/>
        <end position="50"/>
    </location>
</feature>
<dbReference type="SUPFAM" id="SSF161098">
    <property type="entry name" value="MetI-like"/>
    <property type="match status" value="1"/>
</dbReference>
<dbReference type="GO" id="GO:0055085">
    <property type="term" value="P:transmembrane transport"/>
    <property type="evidence" value="ECO:0007669"/>
    <property type="project" value="InterPro"/>
</dbReference>
<dbReference type="PANTHER" id="PTHR43386:SF1">
    <property type="entry name" value="D,D-DIPEPTIDE TRANSPORT SYSTEM PERMEASE PROTEIN DDPC-RELATED"/>
    <property type="match status" value="1"/>
</dbReference>
<evidence type="ECO:0000313" key="11">
    <source>
        <dbReference type="Proteomes" id="UP000450917"/>
    </source>
</evidence>
<dbReference type="AlphaFoldDB" id="A0A7X2ZD83"/>
<dbReference type="PROSITE" id="PS50928">
    <property type="entry name" value="ABC_TM1"/>
    <property type="match status" value="1"/>
</dbReference>
<comment type="caution">
    <text evidence="10">The sequence shown here is derived from an EMBL/GenBank/DDBJ whole genome shotgun (WGS) entry which is preliminary data.</text>
</comment>
<dbReference type="InterPro" id="IPR053385">
    <property type="entry name" value="ABC_transport_permease"/>
</dbReference>